<dbReference type="EMBL" id="AEON01000002">
    <property type="protein sequence ID" value="EFT82616.1"/>
    <property type="molecule type" value="Genomic_DNA"/>
</dbReference>
<feature type="active site" evidence="1">
    <location>
        <position position="177"/>
    </location>
</feature>
<dbReference type="PATRIC" id="fig|864564.6.peg.404"/>
<keyword evidence="2" id="KW-0547">Nucleotide-binding</keyword>
<dbReference type="InterPro" id="IPR003812">
    <property type="entry name" value="Fido"/>
</dbReference>
<dbReference type="SUPFAM" id="SSF140931">
    <property type="entry name" value="Fic-like"/>
    <property type="match status" value="1"/>
</dbReference>
<keyword evidence="2" id="KW-0067">ATP-binding</keyword>
<keyword evidence="5" id="KW-1185">Reference proteome</keyword>
<dbReference type="RefSeq" id="WP_006289733.1">
    <property type="nucleotide sequence ID" value="NZ_AP012333.1"/>
</dbReference>
<evidence type="ECO:0000259" key="3">
    <source>
        <dbReference type="PROSITE" id="PS51459"/>
    </source>
</evidence>
<dbReference type="PANTHER" id="PTHR13504:SF38">
    <property type="entry name" value="FIDO DOMAIN-CONTAINING PROTEIN"/>
    <property type="match status" value="1"/>
</dbReference>
<evidence type="ECO:0000256" key="1">
    <source>
        <dbReference type="PIRSR" id="PIRSR640198-1"/>
    </source>
</evidence>
<sequence>MDQLTLGERLLAERDAQASHGLYYWTTIVMTYNSNHLEGSTLSPIQTQQLYDTGSVTPTGEKPLKLDDLIETKNHFKTFDYMLDHCQGPLSHDFVCALHRLLKSGTSQADKNQLWNIGGYKKFTNQIGFFNPVRTAPPDKVKEEMEEVFRLGQGLPVDEAGIDSALAEFHATFERIHPFSDGNGRIGRLLLFKECLRLGLTPPVIFDDEKDSYIHALSSWTLSHPDELAAFIRHSRERYTQDVLDKFKDAS</sequence>
<accession>E6K2R2</accession>
<dbReference type="Pfam" id="PF02661">
    <property type="entry name" value="Fic"/>
    <property type="match status" value="1"/>
</dbReference>
<dbReference type="InterPro" id="IPR036597">
    <property type="entry name" value="Fido-like_dom_sf"/>
</dbReference>
<proteinExistence type="predicted"/>
<dbReference type="KEGG" id="pdo:PSDT_0368"/>
<feature type="domain" description="Fido" evidence="3">
    <location>
        <begin position="90"/>
        <end position="234"/>
    </location>
</feature>
<comment type="caution">
    <text evidence="4">The sequence shown here is derived from an EMBL/GenBank/DDBJ whole genome shotgun (WGS) entry which is preliminary data.</text>
</comment>
<reference evidence="4 5" key="1">
    <citation type="submission" date="2010-12" db="EMBL/GenBank/DDBJ databases">
        <authorList>
            <person name="Muzny D."/>
            <person name="Qin X."/>
            <person name="Buhay C."/>
            <person name="Dugan-Rocha S."/>
            <person name="Ding Y."/>
            <person name="Chen G."/>
            <person name="Hawes A."/>
            <person name="Holder M."/>
            <person name="Jhangiani S."/>
            <person name="Johnson A."/>
            <person name="Khan Z."/>
            <person name="Li Z."/>
            <person name="Liu W."/>
            <person name="Liu X."/>
            <person name="Perez L."/>
            <person name="Shen H."/>
            <person name="Wang Q."/>
            <person name="Watt J."/>
            <person name="Xi L."/>
            <person name="Xin Y."/>
            <person name="Zhou J."/>
            <person name="Deng J."/>
            <person name="Jiang H."/>
            <person name="Liu Y."/>
            <person name="Qu J."/>
            <person name="Song X.-Z."/>
            <person name="Zhang L."/>
            <person name="Villasana D."/>
            <person name="Johnson A."/>
            <person name="Liu J."/>
            <person name="Liyanage D."/>
            <person name="Lorensuhewa L."/>
            <person name="Robinson T."/>
            <person name="Song A."/>
            <person name="Song B.-B."/>
            <person name="Dinh H."/>
            <person name="Thornton R."/>
            <person name="Coyle M."/>
            <person name="Francisco L."/>
            <person name="Jackson L."/>
            <person name="Javaid M."/>
            <person name="Korchina V."/>
            <person name="Kovar C."/>
            <person name="Mata R."/>
            <person name="Mathew T."/>
            <person name="Ngo R."/>
            <person name="Nguyen L."/>
            <person name="Nguyen N."/>
            <person name="Okwuonu G."/>
            <person name="Ongeri F."/>
            <person name="Pham C."/>
            <person name="Simmons D."/>
            <person name="Wilczek-Boney K."/>
            <person name="Hale W."/>
            <person name="Jakkamsetti A."/>
            <person name="Pham P."/>
            <person name="Ruth R."/>
            <person name="San Lucas F."/>
            <person name="Warren J."/>
            <person name="Zhang J."/>
            <person name="Zhao Z."/>
            <person name="Zhou C."/>
            <person name="Zhu D."/>
            <person name="Lee S."/>
            <person name="Bess C."/>
            <person name="Blankenburg K."/>
            <person name="Forbes L."/>
            <person name="Fu Q."/>
            <person name="Gubbala S."/>
            <person name="Hirani K."/>
            <person name="Jayaseelan J.C."/>
            <person name="Lara F."/>
            <person name="Munidasa M."/>
            <person name="Palculict T."/>
            <person name="Patil S."/>
            <person name="Pu L.-L."/>
            <person name="Saada N."/>
            <person name="Tang L."/>
            <person name="Weissenberger G."/>
            <person name="Zhu Y."/>
            <person name="Hemphill L."/>
            <person name="Shang Y."/>
            <person name="Youmans B."/>
            <person name="Ayvaz T."/>
            <person name="Ross M."/>
            <person name="Santibanez J."/>
            <person name="Aqrawi P."/>
            <person name="Gross S."/>
            <person name="Joshi V."/>
            <person name="Fowler G."/>
            <person name="Nazareth L."/>
            <person name="Reid J."/>
            <person name="Worley K."/>
            <person name="Petrosino J."/>
            <person name="Highlander S."/>
            <person name="Gibbs R."/>
        </authorList>
    </citation>
    <scope>NUCLEOTIDE SEQUENCE [LARGE SCALE GENOMIC DNA]</scope>
    <source>
        <strain evidence="4 5">DSM 10105</strain>
    </source>
</reference>
<evidence type="ECO:0000313" key="4">
    <source>
        <dbReference type="EMBL" id="EFT82616.1"/>
    </source>
</evidence>
<name>E6K2R2_PARDN</name>
<dbReference type="PANTHER" id="PTHR13504">
    <property type="entry name" value="FIDO DOMAIN-CONTAINING PROTEIN DDB_G0283145"/>
    <property type="match status" value="1"/>
</dbReference>
<gene>
    <name evidence="4" type="ORF">HMPREF0620_1301</name>
</gene>
<dbReference type="AlphaFoldDB" id="E6K2R2"/>
<dbReference type="Proteomes" id="UP000004946">
    <property type="component" value="Chromosome"/>
</dbReference>
<evidence type="ECO:0000313" key="5">
    <source>
        <dbReference type="Proteomes" id="UP000004946"/>
    </source>
</evidence>
<evidence type="ECO:0000256" key="2">
    <source>
        <dbReference type="PIRSR" id="PIRSR640198-2"/>
    </source>
</evidence>
<protein>
    <submittedName>
        <fullName evidence="4">Fic family protein</fullName>
    </submittedName>
</protein>
<dbReference type="Gene3D" id="1.10.3290.10">
    <property type="entry name" value="Fido-like domain"/>
    <property type="match status" value="1"/>
</dbReference>
<dbReference type="GO" id="GO:0005524">
    <property type="term" value="F:ATP binding"/>
    <property type="evidence" value="ECO:0007669"/>
    <property type="project" value="UniProtKB-KW"/>
</dbReference>
<dbReference type="eggNOG" id="COG3177">
    <property type="taxonomic scope" value="Bacteria"/>
</dbReference>
<dbReference type="HOGENOM" id="CLU_040460_2_1_11"/>
<dbReference type="InterPro" id="IPR040198">
    <property type="entry name" value="Fido_containing"/>
</dbReference>
<organism evidence="4 5">
    <name type="scientific">Parascardovia denticolens DSM 10105 = JCM 12538</name>
    <dbReference type="NCBI Taxonomy" id="864564"/>
    <lineage>
        <taxon>Bacteria</taxon>
        <taxon>Bacillati</taxon>
        <taxon>Actinomycetota</taxon>
        <taxon>Actinomycetes</taxon>
        <taxon>Bifidobacteriales</taxon>
        <taxon>Bifidobacteriaceae</taxon>
        <taxon>Parascardovia</taxon>
    </lineage>
</organism>
<feature type="binding site" evidence="2">
    <location>
        <begin position="181"/>
        <end position="188"/>
    </location>
    <ligand>
        <name>ATP</name>
        <dbReference type="ChEBI" id="CHEBI:30616"/>
    </ligand>
</feature>
<dbReference type="PROSITE" id="PS51459">
    <property type="entry name" value="FIDO"/>
    <property type="match status" value="1"/>
</dbReference>